<evidence type="ECO:0000313" key="9">
    <source>
        <dbReference type="Proteomes" id="UP000182045"/>
    </source>
</evidence>
<dbReference type="GO" id="GO:0009253">
    <property type="term" value="P:peptidoglycan catabolic process"/>
    <property type="evidence" value="ECO:0007669"/>
    <property type="project" value="InterPro"/>
</dbReference>
<dbReference type="Proteomes" id="UP000050413">
    <property type="component" value="Unassembled WGS sequence"/>
</dbReference>
<dbReference type="CDD" id="cd06583">
    <property type="entry name" value="PGRP"/>
    <property type="match status" value="1"/>
</dbReference>
<reference evidence="7 8" key="1">
    <citation type="submission" date="2015-09" db="EMBL/GenBank/DDBJ databases">
        <title>Identification and resolution of microdiversity through metagenomic sequencing of parallel consortia.</title>
        <authorList>
            <person name="Nelson W.C."/>
            <person name="Romine M.F."/>
            <person name="Lindemann S.R."/>
        </authorList>
    </citation>
    <scope>NUCLEOTIDE SEQUENCE [LARGE SCALE GENOMIC DNA]</scope>
    <source>
        <strain evidence="7">HL-91</strain>
    </source>
</reference>
<dbReference type="EMBL" id="LJSG01000011">
    <property type="protein sequence ID" value="KPP92648.1"/>
    <property type="molecule type" value="Genomic_DNA"/>
</dbReference>
<proteinExistence type="predicted"/>
<dbReference type="EMBL" id="FBYC01000004">
    <property type="protein sequence ID" value="CUX80280.1"/>
    <property type="molecule type" value="Genomic_DNA"/>
</dbReference>
<dbReference type="GO" id="GO:0008745">
    <property type="term" value="F:N-acetylmuramoyl-L-alanine amidase activity"/>
    <property type="evidence" value="ECO:0007669"/>
    <property type="project" value="UniProtKB-EC"/>
</dbReference>
<keyword evidence="4" id="KW-0961">Cell wall biogenesis/degradation</keyword>
<dbReference type="Gene3D" id="3.40.80.10">
    <property type="entry name" value="Peptidoglycan recognition protein-like"/>
    <property type="match status" value="1"/>
</dbReference>
<dbReference type="InterPro" id="IPR051206">
    <property type="entry name" value="NAMLAA_amidase_2"/>
</dbReference>
<dbReference type="Pfam" id="PF01510">
    <property type="entry name" value="Amidase_2"/>
    <property type="match status" value="1"/>
</dbReference>
<dbReference type="SMART" id="SM00644">
    <property type="entry name" value="Ami_2"/>
    <property type="match status" value="1"/>
</dbReference>
<dbReference type="InterPro" id="IPR002502">
    <property type="entry name" value="Amidase_domain"/>
</dbReference>
<comment type="caution">
    <text evidence="7">The sequence shown here is derived from an EMBL/GenBank/DDBJ whole genome shotgun (WGS) entry which is preliminary data.</text>
</comment>
<dbReference type="GO" id="GO:0019867">
    <property type="term" value="C:outer membrane"/>
    <property type="evidence" value="ECO:0007669"/>
    <property type="project" value="TreeGrafter"/>
</dbReference>
<name>A0A0P7YTE4_9RHOB</name>
<evidence type="ECO:0000256" key="1">
    <source>
        <dbReference type="ARBA" id="ARBA00001561"/>
    </source>
</evidence>
<keyword evidence="9" id="KW-1185">Reference proteome</keyword>
<dbReference type="PANTHER" id="PTHR30417">
    <property type="entry name" value="N-ACETYLMURAMOYL-L-ALANINE AMIDASE AMID"/>
    <property type="match status" value="1"/>
</dbReference>
<dbReference type="AlphaFoldDB" id="A0A0P7YTE4"/>
<evidence type="ECO:0000256" key="2">
    <source>
        <dbReference type="ARBA" id="ARBA00011901"/>
    </source>
</evidence>
<evidence type="ECO:0000256" key="3">
    <source>
        <dbReference type="ARBA" id="ARBA00022801"/>
    </source>
</evidence>
<evidence type="ECO:0000313" key="6">
    <source>
        <dbReference type="EMBL" id="CUX80280.1"/>
    </source>
</evidence>
<dbReference type="PANTHER" id="PTHR30417:SF1">
    <property type="entry name" value="N-ACETYLMURAMOYL-L-ALANINE AMIDASE AMID"/>
    <property type="match status" value="1"/>
</dbReference>
<dbReference type="EC" id="3.5.1.28" evidence="2"/>
<evidence type="ECO:0000313" key="8">
    <source>
        <dbReference type="Proteomes" id="UP000050413"/>
    </source>
</evidence>
<evidence type="ECO:0000313" key="7">
    <source>
        <dbReference type="EMBL" id="KPP92648.1"/>
    </source>
</evidence>
<keyword evidence="3 7" id="KW-0378">Hydrolase</keyword>
<dbReference type="Proteomes" id="UP000182045">
    <property type="component" value="Unassembled WGS sequence"/>
</dbReference>
<dbReference type="GO" id="GO:0009254">
    <property type="term" value="P:peptidoglycan turnover"/>
    <property type="evidence" value="ECO:0007669"/>
    <property type="project" value="TreeGrafter"/>
</dbReference>
<sequence>MIWHPSPNYGPRRDGLRPHMVVLHYTAMGCAQEALDRLCDPGAEVSAHYLIDRCGTCYQMVAEDMRAWHAGAGAWAGLLDINSRSIGVELVNTGAEPFPFPQMCALAALLRDVLARWAIAPVNVIGHSDMAPDRKADPGPRFDWRALARSGVAVWPDGAAEGSDLDTSLTCIGYPPAQTVTRLAAFRARFRPEGRGPVTDADARRAAYVASAFERLRCRS</sequence>
<organism evidence="7 8">
    <name type="scientific">Roseibaca calidilacus</name>
    <dbReference type="NCBI Taxonomy" id="1666912"/>
    <lineage>
        <taxon>Bacteria</taxon>
        <taxon>Pseudomonadati</taxon>
        <taxon>Pseudomonadota</taxon>
        <taxon>Alphaproteobacteria</taxon>
        <taxon>Rhodobacterales</taxon>
        <taxon>Paracoccaceae</taxon>
        <taxon>Roseinatronobacter</taxon>
    </lineage>
</organism>
<feature type="domain" description="N-acetylmuramoyl-L-alanine amidase" evidence="5">
    <location>
        <begin position="6"/>
        <end position="139"/>
    </location>
</feature>
<evidence type="ECO:0000259" key="5">
    <source>
        <dbReference type="SMART" id="SM00644"/>
    </source>
</evidence>
<dbReference type="SUPFAM" id="SSF55846">
    <property type="entry name" value="N-acetylmuramoyl-L-alanine amidase-like"/>
    <property type="match status" value="1"/>
</dbReference>
<dbReference type="InterPro" id="IPR036505">
    <property type="entry name" value="Amidase/PGRP_sf"/>
</dbReference>
<reference evidence="6 9" key="2">
    <citation type="submission" date="2016-01" db="EMBL/GenBank/DDBJ databases">
        <authorList>
            <person name="Varghese N."/>
        </authorList>
    </citation>
    <scope>NUCLEOTIDE SEQUENCE [LARGE SCALE GENOMIC DNA]</scope>
    <source>
        <strain evidence="6 9">HL-91</strain>
    </source>
</reference>
<protein>
    <recommendedName>
        <fullName evidence="2">N-acetylmuramoyl-L-alanine amidase</fullName>
        <ecNumber evidence="2">3.5.1.28</ecNumber>
    </recommendedName>
</protein>
<dbReference type="GO" id="GO:0071555">
    <property type="term" value="P:cell wall organization"/>
    <property type="evidence" value="ECO:0007669"/>
    <property type="project" value="UniProtKB-KW"/>
</dbReference>
<gene>
    <name evidence="7" type="primary">cwlA</name>
    <name evidence="6" type="ORF">Ga0058931_0987</name>
    <name evidence="7" type="ORF">HLUCCA05_09650</name>
</gene>
<dbReference type="STRING" id="1666912.Ga0058931_0987"/>
<comment type="catalytic activity">
    <reaction evidence="1">
        <text>Hydrolyzes the link between N-acetylmuramoyl residues and L-amino acid residues in certain cell-wall glycopeptides.</text>
        <dbReference type="EC" id="3.5.1.28"/>
    </reaction>
</comment>
<dbReference type="PATRIC" id="fig|1666912.4.peg.2111"/>
<evidence type="ECO:0000256" key="4">
    <source>
        <dbReference type="ARBA" id="ARBA00023316"/>
    </source>
</evidence>
<accession>A0A0P7YTE4</accession>